<dbReference type="HOGENOM" id="CLU_024520_0_0_1"/>
<keyword evidence="2" id="KW-0812">Transmembrane</keyword>
<gene>
    <name evidence="3" type="ordered locus">DEHA2D14916g</name>
</gene>
<dbReference type="GeneID" id="8998531"/>
<evidence type="ECO:0000313" key="4">
    <source>
        <dbReference type="Proteomes" id="UP000000599"/>
    </source>
</evidence>
<feature type="region of interest" description="Disordered" evidence="1">
    <location>
        <begin position="135"/>
        <end position="157"/>
    </location>
</feature>
<protein>
    <submittedName>
        <fullName evidence="3">DEHA2D14916p</fullName>
    </submittedName>
</protein>
<feature type="region of interest" description="Disordered" evidence="1">
    <location>
        <begin position="1"/>
        <end position="67"/>
    </location>
</feature>
<dbReference type="RefSeq" id="XP_002770317.1">
    <property type="nucleotide sequence ID" value="XM_002770271.1"/>
</dbReference>
<dbReference type="Proteomes" id="UP000000599">
    <property type="component" value="Chromosome D"/>
</dbReference>
<feature type="region of interest" description="Disordered" evidence="1">
    <location>
        <begin position="340"/>
        <end position="433"/>
    </location>
</feature>
<accession>B5RTI6</accession>
<feature type="compositionally biased region" description="Basic residues" evidence="1">
    <location>
        <begin position="353"/>
        <end position="371"/>
    </location>
</feature>
<dbReference type="VEuPathDB" id="FungiDB:DEHA2D14916g"/>
<dbReference type="FunCoup" id="B5RTI6">
    <property type="interactions" value="24"/>
</dbReference>
<dbReference type="EMBL" id="CR382136">
    <property type="protein sequence ID" value="CAR65671.1"/>
    <property type="molecule type" value="Genomic_DNA"/>
</dbReference>
<reference evidence="3 4" key="1">
    <citation type="journal article" date="2004" name="Nature">
        <title>Genome evolution in yeasts.</title>
        <authorList>
            <consortium name="Genolevures"/>
            <person name="Dujon B."/>
            <person name="Sherman D."/>
            <person name="Fischer G."/>
            <person name="Durrens P."/>
            <person name="Casaregola S."/>
            <person name="Lafontaine I."/>
            <person name="de Montigny J."/>
            <person name="Marck C."/>
            <person name="Neuveglise C."/>
            <person name="Talla E."/>
            <person name="Goffard N."/>
            <person name="Frangeul L."/>
            <person name="Aigle M."/>
            <person name="Anthouard V."/>
            <person name="Babour A."/>
            <person name="Barbe V."/>
            <person name="Barnay S."/>
            <person name="Blanchin S."/>
            <person name="Beckerich J.M."/>
            <person name="Beyne E."/>
            <person name="Bleykasten C."/>
            <person name="Boisrame A."/>
            <person name="Boyer J."/>
            <person name="Cattolico L."/>
            <person name="Confanioleri F."/>
            <person name="de Daruvar A."/>
            <person name="Despons L."/>
            <person name="Fabre E."/>
            <person name="Fairhead C."/>
            <person name="Ferry-Dumazet H."/>
            <person name="Groppi A."/>
            <person name="Hantraye F."/>
            <person name="Hennequin C."/>
            <person name="Jauniaux N."/>
            <person name="Joyet P."/>
            <person name="Kachouri R."/>
            <person name="Kerrest A."/>
            <person name="Koszul R."/>
            <person name="Lemaire M."/>
            <person name="Lesur I."/>
            <person name="Ma L."/>
            <person name="Muller H."/>
            <person name="Nicaud J.M."/>
            <person name="Nikolski M."/>
            <person name="Oztas S."/>
            <person name="Ozier-Kalogeropoulos O."/>
            <person name="Pellenz S."/>
            <person name="Potier S."/>
            <person name="Richard G.F."/>
            <person name="Straub M.L."/>
            <person name="Suleau A."/>
            <person name="Swennene D."/>
            <person name="Tekaia F."/>
            <person name="Wesolowski-Louvel M."/>
            <person name="Westhof E."/>
            <person name="Wirth B."/>
            <person name="Zeniou-Meyer M."/>
            <person name="Zivanovic I."/>
            <person name="Bolotin-Fukuhara M."/>
            <person name="Thierry A."/>
            <person name="Bouchier C."/>
            <person name="Caudron B."/>
            <person name="Scarpelli C."/>
            <person name="Gaillardin C."/>
            <person name="Weissenbach J."/>
            <person name="Wincker P."/>
            <person name="Souciet J.L."/>
        </authorList>
    </citation>
    <scope>NUCLEOTIDE SEQUENCE [LARGE SCALE GENOMIC DNA]</scope>
    <source>
        <strain evidence="4">ATCC 36239 / CBS 767 / BCRC 21394 / JCM 1990 / NBRC 0083 / IGC 2968</strain>
    </source>
</reference>
<dbReference type="InterPro" id="IPR038769">
    <property type="entry name" value="MTC4"/>
</dbReference>
<feature type="transmembrane region" description="Helical" evidence="2">
    <location>
        <begin position="677"/>
        <end position="697"/>
    </location>
</feature>
<keyword evidence="2" id="KW-1133">Transmembrane helix</keyword>
<dbReference type="eggNOG" id="ENOG502QXZI">
    <property type="taxonomic scope" value="Eukaryota"/>
</dbReference>
<sequence>MGSDGGPMSSESDKSGAKNPTTPLSALKLSNVPSTSKRNREHQVKNNDQTPQIVQNGITEEDDTQKGKLITTERKNTDDFGFDLVLNDDLMLNQYQSANKSHNKEKIKKAGELALVFLDTRKSLMADQNIVDPMNNTSKFDSMGHPRTSEDGQGENVHKITRSTIIRAEKIKSMIGLEYMCIQKSYDWSISNAETNDHPGIEGVYNPLQVIRNRKIRAKYHEYPKLLTVKTLPLASNVFSSKNKNRDSKRPWKMIWAIELNELISDLSWRQLHWNELKKSNGELWFPSSTDASIYTSKSGDSKHRGHKLYDRLFADTEDETSKENNGKDTYHLLAKTSADSFDDSKSNSTKKNSLHKTHKIKEKIKKHAKGFHYSSPSSSQSSSFAKDATQVDSQVNQADRQSGRLQDSLASGLRHSRGDSFMVESNNSGIENENEIIEETPKWNEKYTKHLVTPSIKVDDNYLGNESNISSLHIKPMEHHRNYSYDKANHMDQFRNEKKEDIEEIENVEEVEDLYASEQEKANQEIIAINSDLKFFNTAQIIKLSYLNNIHPAILEAIHSKLNSIINKQLSEITQLSVNIDDNYISTHEMFYSGFLNEIKSLTHLINDNYSIKIDNILSNSDRSIGEINTSLSLELRKANEKLDKLNSSLFGNIVTDTFKDSDISMSFTDGGNYKMLYLFLENFIVILLRIIWVIANIYRFFRMIIQIFWKVVWHIFSFFTLNT</sequence>
<dbReference type="KEGG" id="dha:DEHA2D14916g"/>
<dbReference type="OMA" id="RTSHWDE"/>
<name>B5RTI6_DEBHA</name>
<dbReference type="PANTHER" id="PTHR38426:SF1">
    <property type="entry name" value="MAINTENANCE OF TELOMERE CAPPING PROTEIN 4"/>
    <property type="match status" value="1"/>
</dbReference>
<evidence type="ECO:0000256" key="2">
    <source>
        <dbReference type="SAM" id="Phobius"/>
    </source>
</evidence>
<dbReference type="OrthoDB" id="4064064at2759"/>
<dbReference type="PANTHER" id="PTHR38426">
    <property type="entry name" value="MAINTENANCE OF TELOMERE CAPPING PROTEIN 4"/>
    <property type="match status" value="1"/>
</dbReference>
<evidence type="ECO:0000313" key="3">
    <source>
        <dbReference type="EMBL" id="CAR65671.1"/>
    </source>
</evidence>
<feature type="compositionally biased region" description="Polar residues" evidence="1">
    <location>
        <begin position="46"/>
        <end position="58"/>
    </location>
</feature>
<proteinExistence type="predicted"/>
<dbReference type="STRING" id="284592.B5RTI6"/>
<keyword evidence="4" id="KW-1185">Reference proteome</keyword>
<dbReference type="InParanoid" id="B5RTI6"/>
<dbReference type="AlphaFoldDB" id="B5RTI6"/>
<organism evidence="3 4">
    <name type="scientific">Debaryomyces hansenii (strain ATCC 36239 / CBS 767 / BCRC 21394 / JCM 1990 / NBRC 0083 / IGC 2968)</name>
    <name type="common">Yeast</name>
    <name type="synonym">Torulaspora hansenii</name>
    <dbReference type="NCBI Taxonomy" id="284592"/>
    <lineage>
        <taxon>Eukaryota</taxon>
        <taxon>Fungi</taxon>
        <taxon>Dikarya</taxon>
        <taxon>Ascomycota</taxon>
        <taxon>Saccharomycotina</taxon>
        <taxon>Pichiomycetes</taxon>
        <taxon>Debaryomycetaceae</taxon>
        <taxon>Debaryomyces</taxon>
    </lineage>
</organism>
<keyword evidence="2" id="KW-0472">Membrane</keyword>
<feature type="compositionally biased region" description="Polar residues" evidence="1">
    <location>
        <begin position="391"/>
        <end position="410"/>
    </location>
</feature>
<feature type="compositionally biased region" description="Low complexity" evidence="1">
    <location>
        <begin position="375"/>
        <end position="384"/>
    </location>
</feature>
<evidence type="ECO:0000256" key="1">
    <source>
        <dbReference type="SAM" id="MobiDB-lite"/>
    </source>
</evidence>